<evidence type="ECO:0000313" key="3">
    <source>
        <dbReference type="Proteomes" id="UP000225758"/>
    </source>
</evidence>
<dbReference type="InterPro" id="IPR046909">
    <property type="entry name" value="cREC_REC"/>
</dbReference>
<evidence type="ECO:0000259" key="1">
    <source>
        <dbReference type="Pfam" id="PF20274"/>
    </source>
</evidence>
<dbReference type="EMBL" id="MF358542">
    <property type="protein sequence ID" value="ASR76576.1"/>
    <property type="molecule type" value="Genomic_DNA"/>
</dbReference>
<protein>
    <recommendedName>
        <fullName evidence="1">Cyclic-phosphate processing Receiver domain-containing protein</fullName>
    </recommendedName>
</protein>
<sequence>MKLWIDDIRTCPEGWVWAKDSFAAICHVKKLMLKNHRFEAVSFDHDLGDDDTTRPVVLWMAEHEFWPEKVYVHTANPVGREFLEGIINHYGPGVSR</sequence>
<name>A0A222YYN8_9CAUD</name>
<reference evidence="2 3" key="1">
    <citation type="submission" date="2017-06" db="EMBL/GenBank/DDBJ databases">
        <authorList>
            <person name="Mageeney C.M."/>
            <person name="Olugbade I.D."/>
            <person name="Kenna M.A."/>
            <person name="Ware V.C."/>
            <person name="Garlena R.A."/>
            <person name="Russell D.A."/>
            <person name="Pope W.H."/>
            <person name="Jacobs-Sera D."/>
            <person name="Hendrix R.W."/>
            <person name="Hatfull G.F."/>
        </authorList>
    </citation>
    <scope>NUCLEOTIDE SEQUENCE [LARGE SCALE GENOMIC DNA]</scope>
</reference>
<evidence type="ECO:0000313" key="2">
    <source>
        <dbReference type="EMBL" id="ASR76576.1"/>
    </source>
</evidence>
<dbReference type="Pfam" id="PF20274">
    <property type="entry name" value="cREC_REC"/>
    <property type="match status" value="1"/>
</dbReference>
<dbReference type="Proteomes" id="UP000225758">
    <property type="component" value="Segment"/>
</dbReference>
<proteinExistence type="predicted"/>
<gene>
    <name evidence="2" type="ORF">SEA_SUSHI23_185</name>
</gene>
<accession>A0A222YYN8</accession>
<organism evidence="2 3">
    <name type="scientific">Streptomyces phage Sushi23</name>
    <dbReference type="NCBI Taxonomy" id="2015806"/>
    <lineage>
        <taxon>Viruses</taxon>
        <taxon>Duplodnaviria</taxon>
        <taxon>Heunggongvirae</taxon>
        <taxon>Uroviricota</taxon>
        <taxon>Caudoviricetes</taxon>
        <taxon>Stanwilliamsviridae</taxon>
        <taxon>Boydwoodruffvirinae</taxon>
        <taxon>Samistivirus</taxon>
        <taxon>Samistivirus peebs</taxon>
    </lineage>
</organism>
<feature type="domain" description="Cyclic-phosphate processing Receiver" evidence="1">
    <location>
        <begin position="1"/>
        <end position="87"/>
    </location>
</feature>